<keyword evidence="5" id="KW-1185">Reference proteome</keyword>
<gene>
    <name evidence="4" type="ORF">KP79_PYT15144</name>
</gene>
<dbReference type="AlphaFoldDB" id="A0A210PRD0"/>
<feature type="repeat" description="WD" evidence="3">
    <location>
        <begin position="307"/>
        <end position="338"/>
    </location>
</feature>
<reference evidence="4 5" key="1">
    <citation type="journal article" date="2017" name="Nat. Ecol. Evol.">
        <title>Scallop genome provides insights into evolution of bilaterian karyotype and development.</title>
        <authorList>
            <person name="Wang S."/>
            <person name="Zhang J."/>
            <person name="Jiao W."/>
            <person name="Li J."/>
            <person name="Xun X."/>
            <person name="Sun Y."/>
            <person name="Guo X."/>
            <person name="Huan P."/>
            <person name="Dong B."/>
            <person name="Zhang L."/>
            <person name="Hu X."/>
            <person name="Sun X."/>
            <person name="Wang J."/>
            <person name="Zhao C."/>
            <person name="Wang Y."/>
            <person name="Wang D."/>
            <person name="Huang X."/>
            <person name="Wang R."/>
            <person name="Lv J."/>
            <person name="Li Y."/>
            <person name="Zhang Z."/>
            <person name="Liu B."/>
            <person name="Lu W."/>
            <person name="Hui Y."/>
            <person name="Liang J."/>
            <person name="Zhou Z."/>
            <person name="Hou R."/>
            <person name="Li X."/>
            <person name="Liu Y."/>
            <person name="Li H."/>
            <person name="Ning X."/>
            <person name="Lin Y."/>
            <person name="Zhao L."/>
            <person name="Xing Q."/>
            <person name="Dou J."/>
            <person name="Li Y."/>
            <person name="Mao J."/>
            <person name="Guo H."/>
            <person name="Dou H."/>
            <person name="Li T."/>
            <person name="Mu C."/>
            <person name="Jiang W."/>
            <person name="Fu Q."/>
            <person name="Fu X."/>
            <person name="Miao Y."/>
            <person name="Liu J."/>
            <person name="Yu Q."/>
            <person name="Li R."/>
            <person name="Liao H."/>
            <person name="Li X."/>
            <person name="Kong Y."/>
            <person name="Jiang Z."/>
            <person name="Chourrout D."/>
            <person name="Li R."/>
            <person name="Bao Z."/>
        </authorList>
    </citation>
    <scope>NUCLEOTIDE SEQUENCE [LARGE SCALE GENOMIC DNA]</scope>
    <source>
        <strain evidence="4 5">PY_sf001</strain>
    </source>
</reference>
<dbReference type="OrthoDB" id="273067at2759"/>
<dbReference type="Proteomes" id="UP000242188">
    <property type="component" value="Unassembled WGS sequence"/>
</dbReference>
<dbReference type="PANTHER" id="PTHR22805">
    <property type="entry name" value="WDR41-RELATED"/>
    <property type="match status" value="1"/>
</dbReference>
<dbReference type="PANTHER" id="PTHR22805:SF2">
    <property type="entry name" value="WD REPEAT-CONTAINING PROTEIN 41"/>
    <property type="match status" value="1"/>
</dbReference>
<protein>
    <submittedName>
        <fullName evidence="4">WD repeat-containing protein 41</fullName>
    </submittedName>
</protein>
<proteinExistence type="predicted"/>
<dbReference type="EMBL" id="NEDP02005548">
    <property type="protein sequence ID" value="OWF39038.1"/>
    <property type="molecule type" value="Genomic_DNA"/>
</dbReference>
<dbReference type="STRING" id="6573.A0A210PRD0"/>
<accession>A0A210PRD0</accession>
<keyword evidence="2" id="KW-0677">Repeat</keyword>
<dbReference type="InterPro" id="IPR001680">
    <property type="entry name" value="WD40_rpt"/>
</dbReference>
<dbReference type="PRINTS" id="PR00320">
    <property type="entry name" value="GPROTEINBRPT"/>
</dbReference>
<dbReference type="SMART" id="SM00320">
    <property type="entry name" value="WD40"/>
    <property type="match status" value="6"/>
</dbReference>
<organism evidence="4 5">
    <name type="scientific">Mizuhopecten yessoensis</name>
    <name type="common">Japanese scallop</name>
    <name type="synonym">Patinopecten yessoensis</name>
    <dbReference type="NCBI Taxonomy" id="6573"/>
    <lineage>
        <taxon>Eukaryota</taxon>
        <taxon>Metazoa</taxon>
        <taxon>Spiralia</taxon>
        <taxon>Lophotrochozoa</taxon>
        <taxon>Mollusca</taxon>
        <taxon>Bivalvia</taxon>
        <taxon>Autobranchia</taxon>
        <taxon>Pteriomorphia</taxon>
        <taxon>Pectinida</taxon>
        <taxon>Pectinoidea</taxon>
        <taxon>Pectinidae</taxon>
        <taxon>Mizuhopecten</taxon>
    </lineage>
</organism>
<dbReference type="InterPro" id="IPR036322">
    <property type="entry name" value="WD40_repeat_dom_sf"/>
</dbReference>
<evidence type="ECO:0000256" key="3">
    <source>
        <dbReference type="PROSITE-ProRule" id="PRU00221"/>
    </source>
</evidence>
<dbReference type="GO" id="GO:0005765">
    <property type="term" value="C:lysosomal membrane"/>
    <property type="evidence" value="ECO:0007669"/>
    <property type="project" value="TreeGrafter"/>
</dbReference>
<dbReference type="InterPro" id="IPR015943">
    <property type="entry name" value="WD40/YVTN_repeat-like_dom_sf"/>
</dbReference>
<dbReference type="PROSITE" id="PS50294">
    <property type="entry name" value="WD_REPEATS_REGION"/>
    <property type="match status" value="2"/>
</dbReference>
<sequence>MVFPGDFPEMKVKVEEIEGDQILNPFTEVLILQQHSDIIRQLHPVGDKRCVSIGDDNLAVVWDIQLCLKLFVLSGHTRPITSLLLLRSNANYSDSDWLLTGSSDKTIKVWDLDTGKCLQTMTEHGASVKCLLSINDDLFLSAGQSLHLWSGAGKLLDCYHRTEKEIEDINLMIHVCGQTDRVVTASGKQIGVYQVNTTTDDVVIVTGDIAFVKNLPSHLEAIRSLTNLSDQCFASGSLDGTIVIWSCQTFLPTYKFNTVDSYQGKDHLYPYSIQHVLCLEERFLLAAIGSGFGLFDITTRKLICEKACAHFSKILHMTFVCDGAYLATCSEDGSIRLWGHAPHLNSSGTEDKSDMDLRPIERFLDISCDQLRHHKDVLPAPVLIGECLAHSGAVQMVVDCGLEGMLSCGVDGLVIAWKNAELQAMKRNQIIQEQFLNPSGIV</sequence>
<dbReference type="Gene3D" id="2.130.10.10">
    <property type="entry name" value="YVTN repeat-like/Quinoprotein amine dehydrogenase"/>
    <property type="match status" value="2"/>
</dbReference>
<dbReference type="InterPro" id="IPR020472">
    <property type="entry name" value="WD40_PAC1"/>
</dbReference>
<dbReference type="InterPro" id="IPR040102">
    <property type="entry name" value="WDR41"/>
</dbReference>
<evidence type="ECO:0000313" key="5">
    <source>
        <dbReference type="Proteomes" id="UP000242188"/>
    </source>
</evidence>
<dbReference type="SUPFAM" id="SSF50978">
    <property type="entry name" value="WD40 repeat-like"/>
    <property type="match status" value="1"/>
</dbReference>
<dbReference type="PROSITE" id="PS00678">
    <property type="entry name" value="WD_REPEATS_1"/>
    <property type="match status" value="1"/>
</dbReference>
<evidence type="ECO:0000313" key="4">
    <source>
        <dbReference type="EMBL" id="OWF39038.1"/>
    </source>
</evidence>
<keyword evidence="1 3" id="KW-0853">WD repeat</keyword>
<dbReference type="PROSITE" id="PS50082">
    <property type="entry name" value="WD_REPEATS_2"/>
    <property type="match status" value="3"/>
</dbReference>
<evidence type="ECO:0000256" key="1">
    <source>
        <dbReference type="ARBA" id="ARBA00022574"/>
    </source>
</evidence>
<dbReference type="Pfam" id="PF25178">
    <property type="entry name" value="Beta-prop_WDR41"/>
    <property type="match status" value="1"/>
</dbReference>
<evidence type="ECO:0000256" key="2">
    <source>
        <dbReference type="ARBA" id="ARBA00022737"/>
    </source>
</evidence>
<feature type="repeat" description="WD" evidence="3">
    <location>
        <begin position="215"/>
        <end position="246"/>
    </location>
</feature>
<name>A0A210PRD0_MIZYE</name>
<dbReference type="GO" id="GO:0010506">
    <property type="term" value="P:regulation of autophagy"/>
    <property type="evidence" value="ECO:0007669"/>
    <property type="project" value="InterPro"/>
</dbReference>
<dbReference type="InterPro" id="IPR019775">
    <property type="entry name" value="WD40_repeat_CS"/>
</dbReference>
<feature type="repeat" description="WD" evidence="3">
    <location>
        <begin position="73"/>
        <end position="120"/>
    </location>
</feature>
<comment type="caution">
    <text evidence="4">The sequence shown here is derived from an EMBL/GenBank/DDBJ whole genome shotgun (WGS) entry which is preliminary data.</text>
</comment>